<evidence type="ECO:0000256" key="3">
    <source>
        <dbReference type="ARBA" id="ARBA00022833"/>
    </source>
</evidence>
<feature type="domain" description="PHD-type" evidence="7">
    <location>
        <begin position="474"/>
        <end position="526"/>
    </location>
</feature>
<dbReference type="InterPro" id="IPR059153">
    <property type="entry name" value="NSD_PHD-1st"/>
</dbReference>
<dbReference type="PROSITE" id="PS50076">
    <property type="entry name" value="DNAJ_2"/>
    <property type="match status" value="1"/>
</dbReference>
<evidence type="ECO:0000256" key="4">
    <source>
        <dbReference type="PROSITE-ProRule" id="PRU00175"/>
    </source>
</evidence>
<accession>A0A812LDT5</accession>
<dbReference type="InterPro" id="IPR001841">
    <property type="entry name" value="Znf_RING"/>
</dbReference>
<feature type="compositionally biased region" description="Acidic residues" evidence="5">
    <location>
        <begin position="190"/>
        <end position="208"/>
    </location>
</feature>
<evidence type="ECO:0000313" key="11">
    <source>
        <dbReference type="Proteomes" id="UP000604046"/>
    </source>
</evidence>
<dbReference type="PANTHER" id="PTHR47177">
    <property type="entry name" value="F18C1.6 PROTEIN"/>
    <property type="match status" value="1"/>
</dbReference>
<keyword evidence="6" id="KW-0732">Signal</keyword>
<name>A0A812LDT5_9DINO</name>
<reference evidence="10" key="1">
    <citation type="submission" date="2021-02" db="EMBL/GenBank/DDBJ databases">
        <authorList>
            <person name="Dougan E. K."/>
            <person name="Rhodes N."/>
            <person name="Thang M."/>
            <person name="Chan C."/>
        </authorList>
    </citation>
    <scope>NUCLEOTIDE SEQUENCE</scope>
</reference>
<sequence>MAKAVTLFGPGVVVLPLLGRVSGLEEEGCLEYSSHPKRVAKGGVLDRVDMEMKYGAWDPKRLMEELTSRKKGLERRIQRLSNEDLQEEVHAMQDWREKASGRLKTLERRAAWSFLGVVGEGRASQEDIKKAFKKRALELHPDKGGDAERFRLLQEMRDLLVEPKKYQLEGVKEKSEAGKKDKTSSQSKEEVEDEDESELSEDSWDADEEFRKMFPKRKKRPRRSGDDDEAEPDNLQSQDFHRGKFEAARRKLHRQVADMWTRASKLSEEIARSQTTGSSSEAMRQLRRFVELFCKKEAKQAMFCAHGIFGLTRFNRNCFPGDGAPRMLGGTLVRDSLWVGAQTILGRDLCDGQAPKKRKLPTVRARSERVVARDILTTSAPTHVRCGLDKGERVCGACLLPIESDAQVGAIDNCTHLFHHGCVEKWSQTENTCPQCKTRFFWLAAYDELGKRTALTRIQSKDQEEQEDDAFDEVSVCERCHQVGDESQLLLCDGMHGTCNATFHVACVGLDEVPRGSWFCPDCLERGFDVDAQGNRGTARETCTENCEAVEVTPRRARTHTEDTTLEDLHVRTPPAAEPPRRPTRGRLPSQLQLSALACVTPAVEVPTFQRAEPQRQPEGLFAAFAARRRARRGSSEAQETTGFISLNPSYEDDFMANQKAKG</sequence>
<dbReference type="PANTHER" id="PTHR47177:SF3">
    <property type="entry name" value="F18C1.6 PROTEIN"/>
    <property type="match status" value="1"/>
</dbReference>
<dbReference type="SUPFAM" id="SSF57903">
    <property type="entry name" value="FYVE/PHD zinc finger"/>
    <property type="match status" value="1"/>
</dbReference>
<evidence type="ECO:0000259" key="9">
    <source>
        <dbReference type="PROSITE" id="PS50089"/>
    </source>
</evidence>
<dbReference type="SMART" id="SM00249">
    <property type="entry name" value="PHD"/>
    <property type="match status" value="1"/>
</dbReference>
<gene>
    <name evidence="10" type="primary">PHRF1</name>
    <name evidence="10" type="ORF">SNAT2548_LOCUS11615</name>
</gene>
<dbReference type="PROSITE" id="PS50089">
    <property type="entry name" value="ZF_RING_2"/>
    <property type="match status" value="1"/>
</dbReference>
<dbReference type="Proteomes" id="UP000604046">
    <property type="component" value="Unassembled WGS sequence"/>
</dbReference>
<evidence type="ECO:0000256" key="6">
    <source>
        <dbReference type="SAM" id="SignalP"/>
    </source>
</evidence>
<dbReference type="SUPFAM" id="SSF57850">
    <property type="entry name" value="RING/U-box"/>
    <property type="match status" value="1"/>
</dbReference>
<dbReference type="Gene3D" id="3.30.40.10">
    <property type="entry name" value="Zinc/RING finger domain, C3HC4 (zinc finger)"/>
    <property type="match status" value="2"/>
</dbReference>
<feature type="region of interest" description="Disordered" evidence="5">
    <location>
        <begin position="171"/>
        <end position="242"/>
    </location>
</feature>
<dbReference type="GO" id="GO:0008270">
    <property type="term" value="F:zinc ion binding"/>
    <property type="evidence" value="ECO:0007669"/>
    <property type="project" value="UniProtKB-KW"/>
</dbReference>
<evidence type="ECO:0000313" key="10">
    <source>
        <dbReference type="EMBL" id="CAE7245712.1"/>
    </source>
</evidence>
<proteinExistence type="predicted"/>
<dbReference type="OrthoDB" id="428832at2759"/>
<dbReference type="InterPro" id="IPR001623">
    <property type="entry name" value="DnaJ_domain"/>
</dbReference>
<dbReference type="Gene3D" id="1.10.287.110">
    <property type="entry name" value="DnaJ domain"/>
    <property type="match status" value="1"/>
</dbReference>
<feature type="domain" description="RING-type" evidence="9">
    <location>
        <begin position="395"/>
        <end position="437"/>
    </location>
</feature>
<feature type="signal peptide" evidence="6">
    <location>
        <begin position="1"/>
        <end position="23"/>
    </location>
</feature>
<dbReference type="EMBL" id="CAJNDS010001057">
    <property type="protein sequence ID" value="CAE7245712.1"/>
    <property type="molecule type" value="Genomic_DNA"/>
</dbReference>
<dbReference type="SMART" id="SM00184">
    <property type="entry name" value="RING"/>
    <property type="match status" value="2"/>
</dbReference>
<dbReference type="CDD" id="cd06257">
    <property type="entry name" value="DnaJ"/>
    <property type="match status" value="1"/>
</dbReference>
<keyword evidence="3" id="KW-0862">Zinc</keyword>
<evidence type="ECO:0000259" key="8">
    <source>
        <dbReference type="PROSITE" id="PS50076"/>
    </source>
</evidence>
<dbReference type="InterPro" id="IPR001965">
    <property type="entry name" value="Znf_PHD"/>
</dbReference>
<evidence type="ECO:0000256" key="1">
    <source>
        <dbReference type="ARBA" id="ARBA00022723"/>
    </source>
</evidence>
<keyword evidence="1" id="KW-0479">Metal-binding</keyword>
<organism evidence="10 11">
    <name type="scientific">Symbiodinium natans</name>
    <dbReference type="NCBI Taxonomy" id="878477"/>
    <lineage>
        <taxon>Eukaryota</taxon>
        <taxon>Sar</taxon>
        <taxon>Alveolata</taxon>
        <taxon>Dinophyceae</taxon>
        <taxon>Suessiales</taxon>
        <taxon>Symbiodiniaceae</taxon>
        <taxon>Symbiodinium</taxon>
    </lineage>
</organism>
<dbReference type="InterPro" id="IPR036869">
    <property type="entry name" value="J_dom_sf"/>
</dbReference>
<evidence type="ECO:0000256" key="2">
    <source>
        <dbReference type="ARBA" id="ARBA00022771"/>
    </source>
</evidence>
<dbReference type="AlphaFoldDB" id="A0A812LDT5"/>
<dbReference type="InterPro" id="IPR019787">
    <property type="entry name" value="Znf_PHD-finger"/>
</dbReference>
<evidence type="ECO:0000259" key="7">
    <source>
        <dbReference type="PROSITE" id="PS50016"/>
    </source>
</evidence>
<dbReference type="Pfam" id="PF13639">
    <property type="entry name" value="zf-RING_2"/>
    <property type="match status" value="1"/>
</dbReference>
<dbReference type="Pfam" id="PF23011">
    <property type="entry name" value="PHD-1st_NSD"/>
    <property type="match status" value="1"/>
</dbReference>
<feature type="domain" description="J" evidence="8">
    <location>
        <begin position="110"/>
        <end position="178"/>
    </location>
</feature>
<dbReference type="SMART" id="SM00271">
    <property type="entry name" value="DnaJ"/>
    <property type="match status" value="1"/>
</dbReference>
<feature type="chain" id="PRO_5032895611" evidence="6">
    <location>
        <begin position="24"/>
        <end position="663"/>
    </location>
</feature>
<keyword evidence="11" id="KW-1185">Reference proteome</keyword>
<dbReference type="PROSITE" id="PS50016">
    <property type="entry name" value="ZF_PHD_2"/>
    <property type="match status" value="1"/>
</dbReference>
<dbReference type="Pfam" id="PF00226">
    <property type="entry name" value="DnaJ"/>
    <property type="match status" value="1"/>
</dbReference>
<dbReference type="SUPFAM" id="SSF46565">
    <property type="entry name" value="Chaperone J-domain"/>
    <property type="match status" value="1"/>
</dbReference>
<keyword evidence="2 4" id="KW-0863">Zinc-finger</keyword>
<feature type="compositionally biased region" description="Basic and acidic residues" evidence="5">
    <location>
        <begin position="171"/>
        <end position="189"/>
    </location>
</feature>
<protein>
    <submittedName>
        <fullName evidence="10">PHRF1 protein</fullName>
    </submittedName>
</protein>
<dbReference type="InterPro" id="IPR011011">
    <property type="entry name" value="Znf_FYVE_PHD"/>
</dbReference>
<comment type="caution">
    <text evidence="10">The sequence shown here is derived from an EMBL/GenBank/DDBJ whole genome shotgun (WGS) entry which is preliminary data.</text>
</comment>
<feature type="compositionally biased region" description="Basic residues" evidence="5">
    <location>
        <begin position="213"/>
        <end position="222"/>
    </location>
</feature>
<dbReference type="InterPro" id="IPR013083">
    <property type="entry name" value="Znf_RING/FYVE/PHD"/>
</dbReference>
<evidence type="ECO:0000256" key="5">
    <source>
        <dbReference type="SAM" id="MobiDB-lite"/>
    </source>
</evidence>